<dbReference type="Proteomes" id="UP000011713">
    <property type="component" value="Unassembled WGS sequence"/>
</dbReference>
<evidence type="ECO:0000313" key="1">
    <source>
        <dbReference type="EnsemblProtists" id="HpaP800624"/>
    </source>
</evidence>
<dbReference type="EnsemblProtists" id="HpaT800624">
    <property type="protein sequence ID" value="HpaP800624"/>
    <property type="gene ID" value="HpaG800624"/>
</dbReference>
<dbReference type="HOGENOM" id="CLU_2241792_0_0_1"/>
<protein>
    <submittedName>
        <fullName evidence="1">Uncharacterized protein</fullName>
    </submittedName>
</protein>
<dbReference type="VEuPathDB" id="FungiDB:HpaG800624"/>
<name>M4B2X6_HYAAE</name>
<dbReference type="InParanoid" id="M4B2X6"/>
<reference evidence="1" key="2">
    <citation type="submission" date="2015-06" db="UniProtKB">
        <authorList>
            <consortium name="EnsemblProtists"/>
        </authorList>
    </citation>
    <scope>IDENTIFICATION</scope>
    <source>
        <strain evidence="1">Emoy2</strain>
    </source>
</reference>
<dbReference type="AlphaFoldDB" id="M4B2X6"/>
<proteinExistence type="predicted"/>
<dbReference type="EMBL" id="JH598094">
    <property type="status" value="NOT_ANNOTATED_CDS"/>
    <property type="molecule type" value="Genomic_DNA"/>
</dbReference>
<accession>M4B2X6</accession>
<keyword evidence="2" id="KW-1185">Reference proteome</keyword>
<sequence>MEKEQYTSWQLSPALTIQRDAIDGGGIPDVAQEREQRAQRRVDLKECKLWRELAAQKSFSEEQVVQLEKLHREQQRLQRGQYTQRLAAIQQQQTTALVFMKRCLH</sequence>
<organism evidence="1 2">
    <name type="scientific">Hyaloperonospora arabidopsidis (strain Emoy2)</name>
    <name type="common">Downy mildew agent</name>
    <name type="synonym">Peronospora arabidopsidis</name>
    <dbReference type="NCBI Taxonomy" id="559515"/>
    <lineage>
        <taxon>Eukaryota</taxon>
        <taxon>Sar</taxon>
        <taxon>Stramenopiles</taxon>
        <taxon>Oomycota</taxon>
        <taxon>Peronosporomycetes</taxon>
        <taxon>Peronosporales</taxon>
        <taxon>Peronosporaceae</taxon>
        <taxon>Hyaloperonospora</taxon>
    </lineage>
</organism>
<reference evidence="2" key="1">
    <citation type="journal article" date="2010" name="Science">
        <title>Signatures of adaptation to obligate biotrophy in the Hyaloperonospora arabidopsidis genome.</title>
        <authorList>
            <person name="Baxter L."/>
            <person name="Tripathy S."/>
            <person name="Ishaque N."/>
            <person name="Boot N."/>
            <person name="Cabral A."/>
            <person name="Kemen E."/>
            <person name="Thines M."/>
            <person name="Ah-Fong A."/>
            <person name="Anderson R."/>
            <person name="Badejoko W."/>
            <person name="Bittner-Eddy P."/>
            <person name="Boore J.L."/>
            <person name="Chibucos M.C."/>
            <person name="Coates M."/>
            <person name="Dehal P."/>
            <person name="Delehaunty K."/>
            <person name="Dong S."/>
            <person name="Downton P."/>
            <person name="Dumas B."/>
            <person name="Fabro G."/>
            <person name="Fronick C."/>
            <person name="Fuerstenberg S.I."/>
            <person name="Fulton L."/>
            <person name="Gaulin E."/>
            <person name="Govers F."/>
            <person name="Hughes L."/>
            <person name="Humphray S."/>
            <person name="Jiang R.H."/>
            <person name="Judelson H."/>
            <person name="Kamoun S."/>
            <person name="Kyung K."/>
            <person name="Meijer H."/>
            <person name="Minx P."/>
            <person name="Morris P."/>
            <person name="Nelson J."/>
            <person name="Phuntumart V."/>
            <person name="Qutob D."/>
            <person name="Rehmany A."/>
            <person name="Rougon-Cardoso A."/>
            <person name="Ryden P."/>
            <person name="Torto-Alalibo T."/>
            <person name="Studholme D."/>
            <person name="Wang Y."/>
            <person name="Win J."/>
            <person name="Wood J."/>
            <person name="Clifton S.W."/>
            <person name="Rogers J."/>
            <person name="Van den Ackerveken G."/>
            <person name="Jones J.D."/>
            <person name="McDowell J.M."/>
            <person name="Beynon J."/>
            <person name="Tyler B.M."/>
        </authorList>
    </citation>
    <scope>NUCLEOTIDE SEQUENCE [LARGE SCALE GENOMIC DNA]</scope>
    <source>
        <strain evidence="2">Emoy2</strain>
    </source>
</reference>
<evidence type="ECO:0000313" key="2">
    <source>
        <dbReference type="Proteomes" id="UP000011713"/>
    </source>
</evidence>